<name>A0A2G5I487_CERBT</name>
<proteinExistence type="inferred from homology"/>
<evidence type="ECO:0000313" key="8">
    <source>
        <dbReference type="Proteomes" id="UP001302367"/>
    </source>
</evidence>
<evidence type="ECO:0000313" key="6">
    <source>
        <dbReference type="EMBL" id="WPB00162.1"/>
    </source>
</evidence>
<dbReference type="Proteomes" id="UP001302367">
    <property type="component" value="Chromosome 3"/>
</dbReference>
<keyword evidence="8" id="KW-1185">Reference proteome</keyword>
<dbReference type="EMBL" id="CP134186">
    <property type="protein sequence ID" value="WPB00162.1"/>
    <property type="molecule type" value="Genomic_DNA"/>
</dbReference>
<dbReference type="InterPro" id="IPR000639">
    <property type="entry name" value="Epox_hydrolase-like"/>
</dbReference>
<comment type="similarity">
    <text evidence="1">Belongs to the peptidase S33 family.</text>
</comment>
<evidence type="ECO:0000313" key="7">
    <source>
        <dbReference type="Proteomes" id="UP000230605"/>
    </source>
</evidence>
<keyword evidence="2 5" id="KW-0378">Hydrolase</keyword>
<dbReference type="InterPro" id="IPR029058">
    <property type="entry name" value="AB_hydrolase_fold"/>
</dbReference>
<dbReference type="PRINTS" id="PR00412">
    <property type="entry name" value="EPOXHYDRLASE"/>
</dbReference>
<evidence type="ECO:0000256" key="1">
    <source>
        <dbReference type="ARBA" id="ARBA00010088"/>
    </source>
</evidence>
<evidence type="ECO:0000259" key="4">
    <source>
        <dbReference type="Pfam" id="PF06441"/>
    </source>
</evidence>
<dbReference type="PANTHER" id="PTHR21661:SF39">
    <property type="entry name" value="HYDROLASE, PUTATIVE (AFU_ORTHOLOGUE AFUA_3G08960)-RELATED"/>
    <property type="match status" value="1"/>
</dbReference>
<feature type="domain" description="Epoxide hydrolase N-terminal" evidence="4">
    <location>
        <begin position="29"/>
        <end position="143"/>
    </location>
</feature>
<dbReference type="Proteomes" id="UP000230605">
    <property type="component" value="Chromosome 3"/>
</dbReference>
<dbReference type="EMBL" id="LKMD01000101">
    <property type="protein sequence ID" value="PIA99578.1"/>
    <property type="molecule type" value="Genomic_DNA"/>
</dbReference>
<dbReference type="PANTHER" id="PTHR21661">
    <property type="entry name" value="EPOXIDE HYDROLASE 1-RELATED"/>
    <property type="match status" value="1"/>
</dbReference>
<dbReference type="PIRSF" id="PIRSF001112">
    <property type="entry name" value="Epoxide_hydrolase"/>
    <property type="match status" value="1"/>
</dbReference>
<gene>
    <name evidence="5" type="ORF">CB0940_02999</name>
    <name evidence="6" type="ORF">RHO25_004781</name>
</gene>
<dbReference type="SUPFAM" id="SSF53474">
    <property type="entry name" value="alpha/beta-Hydrolases"/>
    <property type="match status" value="1"/>
</dbReference>
<dbReference type="GO" id="GO:0097176">
    <property type="term" value="P:epoxide metabolic process"/>
    <property type="evidence" value="ECO:0007669"/>
    <property type="project" value="TreeGrafter"/>
</dbReference>
<evidence type="ECO:0000313" key="5">
    <source>
        <dbReference type="EMBL" id="PIA99578.1"/>
    </source>
</evidence>
<feature type="region of interest" description="Disordered" evidence="3">
    <location>
        <begin position="411"/>
        <end position="430"/>
    </location>
</feature>
<dbReference type="GO" id="GO:0004301">
    <property type="term" value="F:epoxide hydrolase activity"/>
    <property type="evidence" value="ECO:0007669"/>
    <property type="project" value="TreeGrafter"/>
</dbReference>
<dbReference type="InterPro" id="IPR010497">
    <property type="entry name" value="Epoxide_hydro_N"/>
</dbReference>
<organism evidence="5 7">
    <name type="scientific">Cercospora beticola</name>
    <name type="common">Sugarbeet leaf spot fungus</name>
    <dbReference type="NCBI Taxonomy" id="122368"/>
    <lineage>
        <taxon>Eukaryota</taxon>
        <taxon>Fungi</taxon>
        <taxon>Dikarya</taxon>
        <taxon>Ascomycota</taxon>
        <taxon>Pezizomycotina</taxon>
        <taxon>Dothideomycetes</taxon>
        <taxon>Dothideomycetidae</taxon>
        <taxon>Mycosphaerellales</taxon>
        <taxon>Mycosphaerellaceae</taxon>
        <taxon>Cercospora</taxon>
    </lineage>
</organism>
<reference evidence="6 8" key="2">
    <citation type="submission" date="2023-09" db="EMBL/GenBank/DDBJ databases">
        <title>Complete-Gapless Cercospora beticola genome.</title>
        <authorList>
            <person name="Wyatt N.A."/>
            <person name="Spanner R.E."/>
            <person name="Bolton M.D."/>
        </authorList>
    </citation>
    <scope>NUCLEOTIDE SEQUENCE [LARGE SCALE GENOMIC DNA]</scope>
    <source>
        <strain evidence="6">Cb09-40</strain>
    </source>
</reference>
<dbReference type="OrthoDB" id="3627131at2759"/>
<dbReference type="Pfam" id="PF06441">
    <property type="entry name" value="EHN"/>
    <property type="match status" value="1"/>
</dbReference>
<accession>A0A2G5I487</accession>
<dbReference type="InterPro" id="IPR016292">
    <property type="entry name" value="Epoxide_hydrolase"/>
</dbReference>
<evidence type="ECO:0000256" key="3">
    <source>
        <dbReference type="SAM" id="MobiDB-lite"/>
    </source>
</evidence>
<sequence>MSTRCGSHRDSNLMQQYGVLPKKATLKPTPFKVHIAEEKLQLFTDLVRLSPVAPAVYENSNTKIGRRYGVRRDWVAEAKEVLSTTFSWRKFEERINRYPNFRVALKDDEDLELNIHFVALFSKRQDATPIILYHGWPGTFVDFLEILDRLAARYTPETLPYHIVVPSLPGTAFSSGPTTDVDYSLVRAAYCLDSLMLGLGLDHYIAHGGGLGAGIANIQALAFSSCEAFHVNTFLMAPPVDHEKLYVDEEDKNNIRRCVQFLRTGMAYASEHGTRPATTGLTLQASPIAMLSWVGEKYLEWSDEDPPLEKVLETVALYWLTESIPRGLYAFRKIVGGPPPRLPFIEKPFGYSTFPKDVMPVPVSWAATTAKLIFFKKHTSGGRFPAIEKPRLLLEDIEAFVKAVHPASSPRKRRASSELDSPNSVRDFRI</sequence>
<evidence type="ECO:0000256" key="2">
    <source>
        <dbReference type="ARBA" id="ARBA00022801"/>
    </source>
</evidence>
<reference evidence="5 7" key="1">
    <citation type="submission" date="2015-10" db="EMBL/GenBank/DDBJ databases">
        <title>The cercosporin biosynthetic gene cluster was horizontally transferred to several fungal lineages and shown to be expanded in Cercospora beticola based on microsynteny with recipient genomes.</title>
        <authorList>
            <person name="De Jonge R."/>
            <person name="Ebert M.K."/>
            <person name="Suttle J.C."/>
            <person name="Jurick Ii W.M."/>
            <person name="Secor G.A."/>
            <person name="Thomma B.P."/>
            <person name="Van De Peer Y."/>
            <person name="Bolton M.D."/>
        </authorList>
    </citation>
    <scope>NUCLEOTIDE SEQUENCE [LARGE SCALE GENOMIC DNA]</scope>
    <source>
        <strain evidence="5 7">09-40</strain>
    </source>
</reference>
<protein>
    <submittedName>
        <fullName evidence="5">Putative epoxide hydrolase</fullName>
    </submittedName>
</protein>
<dbReference type="Gene3D" id="3.40.50.1820">
    <property type="entry name" value="alpha/beta hydrolase"/>
    <property type="match status" value="1"/>
</dbReference>
<dbReference type="AlphaFoldDB" id="A0A2G5I487"/>